<evidence type="ECO:0000256" key="2">
    <source>
        <dbReference type="ARBA" id="ARBA00022649"/>
    </source>
</evidence>
<dbReference type="InterPro" id="IPR035093">
    <property type="entry name" value="RelE/ParE_toxin_dom_sf"/>
</dbReference>
<proteinExistence type="inferred from homology"/>
<dbReference type="PIRSF" id="PIRSF029218">
    <property type="entry name" value="ParE"/>
    <property type="match status" value="1"/>
</dbReference>
<dbReference type="InterPro" id="IPR007712">
    <property type="entry name" value="RelE/ParE_toxin"/>
</dbReference>
<evidence type="ECO:0000256" key="3">
    <source>
        <dbReference type="PIRNR" id="PIRNR029218"/>
    </source>
</evidence>
<protein>
    <recommendedName>
        <fullName evidence="3">Toxin</fullName>
    </recommendedName>
</protein>
<dbReference type="InterPro" id="IPR051803">
    <property type="entry name" value="TA_system_RelE-like_toxin"/>
</dbReference>
<dbReference type="RefSeq" id="WP_343862151.1">
    <property type="nucleotide sequence ID" value="NZ_BAAAFD010000013.1"/>
</dbReference>
<reference evidence="5" key="1">
    <citation type="journal article" date="2019" name="Int. J. Syst. Evol. Microbiol.">
        <title>The Global Catalogue of Microorganisms (GCM) 10K type strain sequencing project: providing services to taxonomists for standard genome sequencing and annotation.</title>
        <authorList>
            <consortium name="The Broad Institute Genomics Platform"/>
            <consortium name="The Broad Institute Genome Sequencing Center for Infectious Disease"/>
            <person name="Wu L."/>
            <person name="Ma J."/>
        </authorList>
    </citation>
    <scope>NUCLEOTIDE SEQUENCE [LARGE SCALE GENOMIC DNA]</scope>
    <source>
        <strain evidence="5">JCM 15896</strain>
    </source>
</reference>
<accession>A0ABP3X5K5</accession>
<keyword evidence="5" id="KW-1185">Reference proteome</keyword>
<keyword evidence="2" id="KW-1277">Toxin-antitoxin system</keyword>
<organism evidence="4 5">
    <name type="scientific">Aliiglaciecola litoralis</name>
    <dbReference type="NCBI Taxonomy" id="582857"/>
    <lineage>
        <taxon>Bacteria</taxon>
        <taxon>Pseudomonadati</taxon>
        <taxon>Pseudomonadota</taxon>
        <taxon>Gammaproteobacteria</taxon>
        <taxon>Alteromonadales</taxon>
        <taxon>Alteromonadaceae</taxon>
        <taxon>Aliiglaciecola</taxon>
    </lineage>
</organism>
<dbReference type="Gene3D" id="3.30.2310.20">
    <property type="entry name" value="RelE-like"/>
    <property type="match status" value="1"/>
</dbReference>
<evidence type="ECO:0000313" key="5">
    <source>
        <dbReference type="Proteomes" id="UP001500359"/>
    </source>
</evidence>
<evidence type="ECO:0000256" key="1">
    <source>
        <dbReference type="ARBA" id="ARBA00006226"/>
    </source>
</evidence>
<name>A0ABP3X5K5_9ALTE</name>
<sequence length="95" mass="11416">MSKYRLTDEAKEDLRRIYEYGYQEFGEGQADEYFYSFFDAFLKISESPLIYQSVDNIRRGYRRCPHRSDVIYYRINQSTIEIMAIIGGQDTDVWL</sequence>
<dbReference type="Proteomes" id="UP001500359">
    <property type="component" value="Unassembled WGS sequence"/>
</dbReference>
<gene>
    <name evidence="4" type="ORF">GCM10009114_33910</name>
</gene>
<dbReference type="Pfam" id="PF05016">
    <property type="entry name" value="ParE_toxin"/>
    <property type="match status" value="1"/>
</dbReference>
<dbReference type="EMBL" id="BAAAFD010000013">
    <property type="protein sequence ID" value="GAA0859652.1"/>
    <property type="molecule type" value="Genomic_DNA"/>
</dbReference>
<dbReference type="PANTHER" id="PTHR33755:SF9">
    <property type="entry name" value="TOXIN PARE1"/>
    <property type="match status" value="1"/>
</dbReference>
<evidence type="ECO:0000313" key="4">
    <source>
        <dbReference type="EMBL" id="GAA0859652.1"/>
    </source>
</evidence>
<dbReference type="PANTHER" id="PTHR33755">
    <property type="entry name" value="TOXIN PARE1-RELATED"/>
    <property type="match status" value="1"/>
</dbReference>
<comment type="similarity">
    <text evidence="1 3">Belongs to the RelE toxin family.</text>
</comment>
<dbReference type="InterPro" id="IPR028344">
    <property type="entry name" value="ParE1/4"/>
</dbReference>
<comment type="caution">
    <text evidence="4">The sequence shown here is derived from an EMBL/GenBank/DDBJ whole genome shotgun (WGS) entry which is preliminary data.</text>
</comment>